<evidence type="ECO:0000313" key="2">
    <source>
        <dbReference type="EMBL" id="MFD1544426.1"/>
    </source>
</evidence>
<gene>
    <name evidence="2" type="ORF">ACFSJ0_45800</name>
</gene>
<sequence>MRADLLAYRGERGGGIGRIQGQPRWPHPFGTLYRTQLWSKRTYLSHAGVRQALQAPIGVNLSRMLVTAGLFGDVENTPMAVLGKVHQPLLAVFAEHDRSTPPGESMRLFREALDRGGSTAYTLRVIRGFALGYPDAVSRWIAGLADGPPTASSDPPPVQTLTSEPVRPPAWYESVGLQLTLLTVMLLAFAGFLIRGLFRGLRRGPKSLRRLTGLMALGGLVTVLGTLTYLFWIIATGATSVGSTVLGRPSLWLLLQVGAVGVIAAGAVIAVRRRESGGGLRLGLLAAGGMVFVPWAAYWGLLTP</sequence>
<dbReference type="EMBL" id="JBHUCM010000044">
    <property type="protein sequence ID" value="MFD1544426.1"/>
    <property type="molecule type" value="Genomic_DNA"/>
</dbReference>
<evidence type="ECO:0000313" key="3">
    <source>
        <dbReference type="Proteomes" id="UP001597097"/>
    </source>
</evidence>
<name>A0ABW4GQL6_9ACTN</name>
<organism evidence="2 3">
    <name type="scientific">Nonomuraea guangzhouensis</name>
    <dbReference type="NCBI Taxonomy" id="1291555"/>
    <lineage>
        <taxon>Bacteria</taxon>
        <taxon>Bacillati</taxon>
        <taxon>Actinomycetota</taxon>
        <taxon>Actinomycetes</taxon>
        <taxon>Streptosporangiales</taxon>
        <taxon>Streptosporangiaceae</taxon>
        <taxon>Nonomuraea</taxon>
    </lineage>
</organism>
<accession>A0ABW4GQL6</accession>
<keyword evidence="3" id="KW-1185">Reference proteome</keyword>
<keyword evidence="1" id="KW-0812">Transmembrane</keyword>
<protein>
    <submittedName>
        <fullName evidence="2">Uncharacterized protein</fullName>
    </submittedName>
</protein>
<feature type="transmembrane region" description="Helical" evidence="1">
    <location>
        <begin position="175"/>
        <end position="194"/>
    </location>
</feature>
<reference evidence="3" key="1">
    <citation type="journal article" date="2019" name="Int. J. Syst. Evol. Microbiol.">
        <title>The Global Catalogue of Microorganisms (GCM) 10K type strain sequencing project: providing services to taxonomists for standard genome sequencing and annotation.</title>
        <authorList>
            <consortium name="The Broad Institute Genomics Platform"/>
            <consortium name="The Broad Institute Genome Sequencing Center for Infectious Disease"/>
            <person name="Wu L."/>
            <person name="Ma J."/>
        </authorList>
    </citation>
    <scope>NUCLEOTIDE SEQUENCE [LARGE SCALE GENOMIC DNA]</scope>
    <source>
        <strain evidence="3">CGMCC 1.15399</strain>
    </source>
</reference>
<comment type="caution">
    <text evidence="2">The sequence shown here is derived from an EMBL/GenBank/DDBJ whole genome shotgun (WGS) entry which is preliminary data.</text>
</comment>
<proteinExistence type="predicted"/>
<dbReference type="RefSeq" id="WP_219529181.1">
    <property type="nucleotide sequence ID" value="NZ_JAHKRM010000006.1"/>
</dbReference>
<keyword evidence="1" id="KW-0472">Membrane</keyword>
<dbReference type="Proteomes" id="UP001597097">
    <property type="component" value="Unassembled WGS sequence"/>
</dbReference>
<evidence type="ECO:0000256" key="1">
    <source>
        <dbReference type="SAM" id="Phobius"/>
    </source>
</evidence>
<feature type="transmembrane region" description="Helical" evidence="1">
    <location>
        <begin position="282"/>
        <end position="301"/>
    </location>
</feature>
<feature type="transmembrane region" description="Helical" evidence="1">
    <location>
        <begin position="214"/>
        <end position="238"/>
    </location>
</feature>
<feature type="transmembrane region" description="Helical" evidence="1">
    <location>
        <begin position="250"/>
        <end position="270"/>
    </location>
</feature>
<keyword evidence="1" id="KW-1133">Transmembrane helix</keyword>